<dbReference type="Proteomes" id="UP000001555">
    <property type="component" value="Unassembled WGS sequence"/>
</dbReference>
<dbReference type="AlphaFoldDB" id="B7PMN2"/>
<keyword evidence="3" id="KW-1185">Reference proteome</keyword>
<reference evidence="1 3" key="1">
    <citation type="submission" date="2008-03" db="EMBL/GenBank/DDBJ databases">
        <title>Annotation of Ixodes scapularis.</title>
        <authorList>
            <consortium name="Ixodes scapularis Genome Project Consortium"/>
            <person name="Caler E."/>
            <person name="Hannick L.I."/>
            <person name="Bidwell S."/>
            <person name="Joardar V."/>
            <person name="Thiagarajan M."/>
            <person name="Amedeo P."/>
            <person name="Galinsky K.J."/>
            <person name="Schobel S."/>
            <person name="Inman J."/>
            <person name="Hostetler J."/>
            <person name="Miller J."/>
            <person name="Hammond M."/>
            <person name="Megy K."/>
            <person name="Lawson D."/>
            <person name="Kodira C."/>
            <person name="Sutton G."/>
            <person name="Meyer J."/>
            <person name="Hill C.A."/>
            <person name="Birren B."/>
            <person name="Nene V."/>
            <person name="Collins F."/>
            <person name="Alarcon-Chaidez F."/>
            <person name="Wikel S."/>
            <person name="Strausberg R."/>
        </authorList>
    </citation>
    <scope>NUCLEOTIDE SEQUENCE [LARGE SCALE GENOMIC DNA]</scope>
    <source>
        <strain evidence="3">Wikel</strain>
        <strain evidence="1">Wikel colony</strain>
    </source>
</reference>
<sequence length="85" mass="9942">MHLVHHMLVYGCRTPGYREWDNVHVADTVPQGPHLPDRLAGRLRLGQKCPAPAATRRRWLEIRWKQRCQFPRNSSSLCRHYLVSG</sequence>
<name>B7PMN2_IXOSC</name>
<dbReference type="EMBL" id="ABJB010823091">
    <property type="status" value="NOT_ANNOTATED_CDS"/>
    <property type="molecule type" value="Genomic_DNA"/>
</dbReference>
<gene>
    <name evidence="1" type="ORF">IscW_ISCW005395</name>
</gene>
<dbReference type="HOGENOM" id="CLU_2515160_0_0_1"/>
<reference evidence="2" key="2">
    <citation type="submission" date="2020-05" db="UniProtKB">
        <authorList>
            <consortium name="EnsemblMetazoa"/>
        </authorList>
    </citation>
    <scope>IDENTIFICATION</scope>
    <source>
        <strain evidence="2">wikel</strain>
    </source>
</reference>
<organism>
    <name type="scientific">Ixodes scapularis</name>
    <name type="common">Black-legged tick</name>
    <name type="synonym">Deer tick</name>
    <dbReference type="NCBI Taxonomy" id="6945"/>
    <lineage>
        <taxon>Eukaryota</taxon>
        <taxon>Metazoa</taxon>
        <taxon>Ecdysozoa</taxon>
        <taxon>Arthropoda</taxon>
        <taxon>Chelicerata</taxon>
        <taxon>Arachnida</taxon>
        <taxon>Acari</taxon>
        <taxon>Parasitiformes</taxon>
        <taxon>Ixodida</taxon>
        <taxon>Ixodoidea</taxon>
        <taxon>Ixodidae</taxon>
        <taxon>Ixodinae</taxon>
        <taxon>Ixodes</taxon>
    </lineage>
</organism>
<proteinExistence type="predicted"/>
<dbReference type="VEuPathDB" id="VectorBase:ISCI005395"/>
<evidence type="ECO:0000313" key="3">
    <source>
        <dbReference type="Proteomes" id="UP000001555"/>
    </source>
</evidence>
<dbReference type="InParanoid" id="B7PMN2"/>
<dbReference type="PaxDb" id="6945-B7PMN2"/>
<dbReference type="EnsemblMetazoa" id="ISCW005395-RA">
    <property type="protein sequence ID" value="ISCW005395-PA"/>
    <property type="gene ID" value="ISCW005395"/>
</dbReference>
<dbReference type="EMBL" id="DS748451">
    <property type="protein sequence ID" value="EEC07854.1"/>
    <property type="molecule type" value="Genomic_DNA"/>
</dbReference>
<protein>
    <submittedName>
        <fullName evidence="1 2">Uncharacterized protein</fullName>
    </submittedName>
</protein>
<accession>B7PMN2</accession>
<evidence type="ECO:0000313" key="1">
    <source>
        <dbReference type="EMBL" id="EEC07854.1"/>
    </source>
</evidence>
<evidence type="ECO:0000313" key="2">
    <source>
        <dbReference type="EnsemblMetazoa" id="ISCW005395-PA"/>
    </source>
</evidence>
<dbReference type="VEuPathDB" id="VectorBase:ISCW005395"/>
<dbReference type="EMBL" id="ABJB010474617">
    <property type="status" value="NOT_ANNOTATED_CDS"/>
    <property type="molecule type" value="Genomic_DNA"/>
</dbReference>